<organism evidence="1 2">
    <name type="scientific">Amoebophilus asiaticus (strain 5a2)</name>
    <dbReference type="NCBI Taxonomy" id="452471"/>
    <lineage>
        <taxon>Bacteria</taxon>
        <taxon>Pseudomonadati</taxon>
        <taxon>Bacteroidota</taxon>
        <taxon>Cytophagia</taxon>
        <taxon>Cytophagales</taxon>
        <taxon>Amoebophilaceae</taxon>
        <taxon>Candidatus Amoebophilus</taxon>
    </lineage>
</organism>
<sequence length="307" mass="34945">MLDKQEDSTKFVKQFFTCITSYKIKFMKSHQTKHLRKLTLCLLIVCMLTPFLAYAKKPSKDIYVFEDSWLNDFKCAIEIGSGIPFLKHSGFYLPINGGICLGYPFFKYNHTQLGEMKSSGRTVTVDAGEGKFALEVGIRFPEQHKHEDYAGFQIVKKFFIFPISIKWSEPDAFSKITSAYFLGYTPKYLMSAQYKITDPSKDLPSSFQQDIKDLKKAFSDVKTFSHSAFIGASLIFPIGLYFSGAISVPLEKVTTSAAEDEKPLNQQTLNGEYINQHTKVSLDDLFSVTIGLDMISLYKYIHKDDFI</sequence>
<protein>
    <recommendedName>
        <fullName evidence="3">Outer membrane protein beta-barrel domain-containing protein</fullName>
    </recommendedName>
</protein>
<dbReference type="Proteomes" id="UP000001227">
    <property type="component" value="Chromosome"/>
</dbReference>
<name>B3ERS1_AMOA5</name>
<evidence type="ECO:0000313" key="2">
    <source>
        <dbReference type="Proteomes" id="UP000001227"/>
    </source>
</evidence>
<dbReference type="AlphaFoldDB" id="B3ERS1"/>
<reference evidence="1 2" key="1">
    <citation type="journal article" date="2010" name="J. Bacteriol.">
        <title>The genome of the amoeba symbiont 'Candidatus Amoebophilus asiaticus' reveals common mechanisms for host cell interaction among amoeba-associated bacteria.</title>
        <authorList>
            <person name="Schmitz-Esser S."/>
            <person name="Tischler P."/>
            <person name="Arnold R."/>
            <person name="Montanaro J."/>
            <person name="Wagner M."/>
            <person name="Rattei T."/>
            <person name="Horn M."/>
        </authorList>
    </citation>
    <scope>NUCLEOTIDE SEQUENCE [LARGE SCALE GENOMIC DNA]</scope>
    <source>
        <strain evidence="1 2">5a2</strain>
    </source>
</reference>
<dbReference type="KEGG" id="aas:Aasi_0520"/>
<evidence type="ECO:0000313" key="1">
    <source>
        <dbReference type="EMBL" id="ACE05923.1"/>
    </source>
</evidence>
<dbReference type="EMBL" id="CP001102">
    <property type="protein sequence ID" value="ACE05923.1"/>
    <property type="molecule type" value="Genomic_DNA"/>
</dbReference>
<proteinExistence type="predicted"/>
<keyword evidence="2" id="KW-1185">Reference proteome</keyword>
<gene>
    <name evidence="1" type="ordered locus">Aasi_0520</name>
</gene>
<dbReference type="HOGENOM" id="CLU_905010_0_0_10"/>
<evidence type="ECO:0008006" key="3">
    <source>
        <dbReference type="Google" id="ProtNLM"/>
    </source>
</evidence>
<accession>B3ERS1</accession>
<dbReference type="STRING" id="452471.Aasi_0520"/>